<protein>
    <recommendedName>
        <fullName evidence="4">DUF4466 domain-containing protein</fullName>
    </recommendedName>
</protein>
<dbReference type="AlphaFoldDB" id="A0AAU9DDH2"/>
<name>A0AAU9DDH2_9BACT</name>
<feature type="chain" id="PRO_5043897053" description="DUF4466 domain-containing protein" evidence="1">
    <location>
        <begin position="19"/>
        <end position="286"/>
    </location>
</feature>
<sequence>MMRKLLAIFLLVSASAFFSCNEQEELRQAIQMNLPTDAPSMVVPGQLIYFNVYPSTNDERKALARLDHVEVYKDGDILYSTLPRVGNGNLGFRFSYVIRSEDLGKRLVFKFNGVLDNNVMASADLGLQVVDSYDKVGYFRQDYDYNNIGKGFYISSSVVLENGIRQVPDNEADFNLYLRISRRLGNSASFASPLPFQLSSIRVTRFINIPDERKGELNFEDSQALAERVVELTEGLSDARSLVDFTSANGQWYVYSTRYSHAGIIRINYLHNVAVGFTVFGLYIKP</sequence>
<dbReference type="KEGG" id="fax:FUAX_36630"/>
<dbReference type="RefSeq" id="WP_338392736.1">
    <property type="nucleotide sequence ID" value="NZ_AP025314.1"/>
</dbReference>
<feature type="signal peptide" evidence="1">
    <location>
        <begin position="1"/>
        <end position="18"/>
    </location>
</feature>
<keyword evidence="3" id="KW-1185">Reference proteome</keyword>
<evidence type="ECO:0000313" key="3">
    <source>
        <dbReference type="Proteomes" id="UP001348817"/>
    </source>
</evidence>
<gene>
    <name evidence="2" type="ORF">FUAX_36630</name>
</gene>
<evidence type="ECO:0000256" key="1">
    <source>
        <dbReference type="SAM" id="SignalP"/>
    </source>
</evidence>
<dbReference type="EMBL" id="AP025314">
    <property type="protein sequence ID" value="BDD11231.1"/>
    <property type="molecule type" value="Genomic_DNA"/>
</dbReference>
<dbReference type="Proteomes" id="UP001348817">
    <property type="component" value="Chromosome"/>
</dbReference>
<proteinExistence type="predicted"/>
<evidence type="ECO:0008006" key="4">
    <source>
        <dbReference type="Google" id="ProtNLM"/>
    </source>
</evidence>
<organism evidence="2 3">
    <name type="scientific">Fulvitalea axinellae</name>
    <dbReference type="NCBI Taxonomy" id="1182444"/>
    <lineage>
        <taxon>Bacteria</taxon>
        <taxon>Pseudomonadati</taxon>
        <taxon>Bacteroidota</taxon>
        <taxon>Cytophagia</taxon>
        <taxon>Cytophagales</taxon>
        <taxon>Persicobacteraceae</taxon>
        <taxon>Fulvitalea</taxon>
    </lineage>
</organism>
<keyword evidence="1" id="KW-0732">Signal</keyword>
<evidence type="ECO:0000313" key="2">
    <source>
        <dbReference type="EMBL" id="BDD11231.1"/>
    </source>
</evidence>
<reference evidence="2 3" key="1">
    <citation type="submission" date="2021-12" db="EMBL/GenBank/DDBJ databases">
        <title>Genome sequencing of bacteria with rrn-lacking chromosome and rrn-plasmid.</title>
        <authorList>
            <person name="Anda M."/>
            <person name="Iwasaki W."/>
        </authorList>
    </citation>
    <scope>NUCLEOTIDE SEQUENCE [LARGE SCALE GENOMIC DNA]</scope>
    <source>
        <strain evidence="2 3">DSM 100852</strain>
    </source>
</reference>
<dbReference type="PROSITE" id="PS51257">
    <property type="entry name" value="PROKAR_LIPOPROTEIN"/>
    <property type="match status" value="1"/>
</dbReference>
<accession>A0AAU9DDH2</accession>